<sequence length="261" mass="29081">MRTRSSVNTSSVARQPSVPNAISSIRRLHSPTPKRLTDYGGSRHTDSVSTFADLAAAAYCPRKLYYRRRDDEFEIPETVRAKRRLAFRYPNLAAPDSDLASEPIAVTPTQYRANLGCLREHDAWELLAQPDRTEVLLEGKDARGIAHKVDDETPTVSLVSAGEPPEEGVWAPQSVRAVAAAKALAWESGESVERAYVEYPTHGRVRTVELTTRKKARYREALARARSIDGPPSRIDNDAKCDACEYRSRCGTKTRSLRSLL</sequence>
<comment type="caution">
    <text evidence="2">The sequence shown here is derived from an EMBL/GenBank/DDBJ whole genome shotgun (WGS) entry which is preliminary data.</text>
</comment>
<reference evidence="2 3" key="1">
    <citation type="submission" date="2018-11" db="EMBL/GenBank/DDBJ databases">
        <title>Genome sequences of Natronomonas sp. CBA1133.</title>
        <authorList>
            <person name="Roh S.W."/>
            <person name="Cha I.-T."/>
        </authorList>
    </citation>
    <scope>NUCLEOTIDE SEQUENCE [LARGE SCALE GENOMIC DNA]</scope>
    <source>
        <strain evidence="2 3">CBA1133</strain>
    </source>
</reference>
<feature type="compositionally biased region" description="Basic and acidic residues" evidence="1">
    <location>
        <begin position="35"/>
        <end position="44"/>
    </location>
</feature>
<keyword evidence="3" id="KW-1185">Reference proteome</keyword>
<gene>
    <name evidence="2" type="ORF">Nmn1133_01060</name>
</gene>
<accession>A0AAJ4RAT5</accession>
<feature type="region of interest" description="Disordered" evidence="1">
    <location>
        <begin position="1"/>
        <end position="44"/>
    </location>
</feature>
<dbReference type="EMBL" id="RJJC01000001">
    <property type="protein sequence ID" value="RNJ27460.1"/>
    <property type="molecule type" value="Genomic_DNA"/>
</dbReference>
<proteinExistence type="predicted"/>
<feature type="compositionally biased region" description="Polar residues" evidence="1">
    <location>
        <begin position="1"/>
        <end position="23"/>
    </location>
</feature>
<organism evidence="2 3">
    <name type="scientific">Halosegnis longus</name>
    <dbReference type="NCBI Taxonomy" id="2216012"/>
    <lineage>
        <taxon>Archaea</taxon>
        <taxon>Methanobacteriati</taxon>
        <taxon>Methanobacteriota</taxon>
        <taxon>Stenosarchaea group</taxon>
        <taxon>Halobacteria</taxon>
        <taxon>Halobacteriales</taxon>
        <taxon>Natronomonadaceae</taxon>
        <taxon>Halosegnis</taxon>
    </lineage>
</organism>
<dbReference type="Proteomes" id="UP000270581">
    <property type="component" value="Unassembled WGS sequence"/>
</dbReference>
<evidence type="ECO:0000256" key="1">
    <source>
        <dbReference type="SAM" id="MobiDB-lite"/>
    </source>
</evidence>
<dbReference type="AlphaFoldDB" id="A0AAJ4RAT5"/>
<evidence type="ECO:0000313" key="2">
    <source>
        <dbReference type="EMBL" id="RNJ27460.1"/>
    </source>
</evidence>
<evidence type="ECO:0000313" key="3">
    <source>
        <dbReference type="Proteomes" id="UP000270581"/>
    </source>
</evidence>
<protein>
    <submittedName>
        <fullName evidence="2">Dna2/Cas4 domain-containing protein</fullName>
    </submittedName>
</protein>
<name>A0AAJ4RAT5_9EURY</name>